<keyword evidence="2" id="KW-1134">Transmembrane beta strand</keyword>
<protein>
    <submittedName>
        <fullName evidence="6">Transporter</fullName>
    </submittedName>
</protein>
<comment type="caution">
    <text evidence="6">The sequence shown here is derived from an EMBL/GenBank/DDBJ whole genome shotgun (WGS) entry which is preliminary data.</text>
</comment>
<dbReference type="GO" id="GO:1990281">
    <property type="term" value="C:efflux pump complex"/>
    <property type="evidence" value="ECO:0007669"/>
    <property type="project" value="TreeGrafter"/>
</dbReference>
<dbReference type="PANTHER" id="PTHR30026">
    <property type="entry name" value="OUTER MEMBRANE PROTEIN TOLC"/>
    <property type="match status" value="1"/>
</dbReference>
<accession>A0A2T3HHX0</accession>
<dbReference type="AlphaFoldDB" id="A0A2T3HHX0"/>
<evidence type="ECO:0000256" key="1">
    <source>
        <dbReference type="ARBA" id="ARBA00004442"/>
    </source>
</evidence>
<reference evidence="6 7" key="1">
    <citation type="submission" date="2018-03" db="EMBL/GenBank/DDBJ databases">
        <authorList>
            <person name="Keele B.F."/>
        </authorList>
    </citation>
    <scope>NUCLEOTIDE SEQUENCE [LARGE SCALE GENOMIC DNA]</scope>
    <source>
        <strain evidence="6 7">YL28-9</strain>
    </source>
</reference>
<dbReference type="InterPro" id="IPR051906">
    <property type="entry name" value="TolC-like"/>
</dbReference>
<evidence type="ECO:0000256" key="4">
    <source>
        <dbReference type="ARBA" id="ARBA00023136"/>
    </source>
</evidence>
<keyword evidence="4" id="KW-0472">Membrane</keyword>
<name>A0A2T3HHX0_9SPHI</name>
<evidence type="ECO:0000256" key="3">
    <source>
        <dbReference type="ARBA" id="ARBA00022692"/>
    </source>
</evidence>
<evidence type="ECO:0000256" key="2">
    <source>
        <dbReference type="ARBA" id="ARBA00022452"/>
    </source>
</evidence>
<evidence type="ECO:0000256" key="5">
    <source>
        <dbReference type="ARBA" id="ARBA00023237"/>
    </source>
</evidence>
<organism evidence="6 7">
    <name type="scientific">Pedobacter yulinensis</name>
    <dbReference type="NCBI Taxonomy" id="2126353"/>
    <lineage>
        <taxon>Bacteria</taxon>
        <taxon>Pseudomonadati</taxon>
        <taxon>Bacteroidota</taxon>
        <taxon>Sphingobacteriia</taxon>
        <taxon>Sphingobacteriales</taxon>
        <taxon>Sphingobacteriaceae</taxon>
        <taxon>Pedobacter</taxon>
    </lineage>
</organism>
<keyword evidence="5" id="KW-0998">Cell outer membrane</keyword>
<dbReference type="Gene3D" id="1.20.1600.10">
    <property type="entry name" value="Outer membrane efflux proteins (OEP)"/>
    <property type="match status" value="1"/>
</dbReference>
<evidence type="ECO:0000313" key="6">
    <source>
        <dbReference type="EMBL" id="PST82032.1"/>
    </source>
</evidence>
<dbReference type="GO" id="GO:0009279">
    <property type="term" value="C:cell outer membrane"/>
    <property type="evidence" value="ECO:0007669"/>
    <property type="project" value="UniProtKB-SubCell"/>
</dbReference>
<sequence length="462" mass="52446">MKPLIYIVIFLIWATDAVAQPHLPAQLSFAEYLGYVKKYHPLTRQANLTISRSEAELMTARGGFDPKIAVDYDKKEFKGTNYYSLLNSSFKIPTWYGIEVKAAFDNSRGDYVNPQNMTPSNGLASVGITVPLAQGLLVNKRMADLRMARVQVRLSVAEQKLQATEAIYAASLAYFGWKRAFEEVKLYQTYLEFARVRYTGITKLIQAGDKPAIDSIEAGILVKSRRLSLADAQLKLTKARLELSNYLWIENVPVELAENIVPEENAVQTASKSLNLTDATALLQLEQHPKMQSLQGKIDLLEIERRYKANLLLPKVDLSYNYLSEPSYFDRYRFEDYKLGINFSLPLFLRKERGGLRLVKLKIQDGQLDLDLTRVALKNKILAQQAEIDSLKTQRLTASDLVKDYTTMLSSEDRLFSFGESSLFLINSRENNVISSRLSEISIENRLLISIAELFRTLSDPK</sequence>
<dbReference type="GO" id="GO:0015562">
    <property type="term" value="F:efflux transmembrane transporter activity"/>
    <property type="evidence" value="ECO:0007669"/>
    <property type="project" value="InterPro"/>
</dbReference>
<proteinExistence type="predicted"/>
<gene>
    <name evidence="6" type="ORF">C7T94_14545</name>
</gene>
<dbReference type="EMBL" id="PYLS01000006">
    <property type="protein sequence ID" value="PST82032.1"/>
    <property type="molecule type" value="Genomic_DNA"/>
</dbReference>
<dbReference type="PANTHER" id="PTHR30026:SF20">
    <property type="entry name" value="OUTER MEMBRANE PROTEIN TOLC"/>
    <property type="match status" value="1"/>
</dbReference>
<evidence type="ECO:0000313" key="7">
    <source>
        <dbReference type="Proteomes" id="UP000240912"/>
    </source>
</evidence>
<dbReference type="SUPFAM" id="SSF56954">
    <property type="entry name" value="Outer membrane efflux proteins (OEP)"/>
    <property type="match status" value="1"/>
</dbReference>
<keyword evidence="7" id="KW-1185">Reference proteome</keyword>
<dbReference type="RefSeq" id="WP_107216154.1">
    <property type="nucleotide sequence ID" value="NZ_KZ686270.1"/>
</dbReference>
<keyword evidence="3" id="KW-0812">Transmembrane</keyword>
<dbReference type="OrthoDB" id="581172at2"/>
<dbReference type="Proteomes" id="UP000240912">
    <property type="component" value="Unassembled WGS sequence"/>
</dbReference>
<dbReference type="GO" id="GO:0015288">
    <property type="term" value="F:porin activity"/>
    <property type="evidence" value="ECO:0007669"/>
    <property type="project" value="TreeGrafter"/>
</dbReference>
<comment type="subcellular location">
    <subcellularLocation>
        <location evidence="1">Cell outer membrane</location>
    </subcellularLocation>
</comment>